<dbReference type="PANTHER" id="PTHR14239:SF0">
    <property type="entry name" value="F420-DEPENDENT NADP REDUCTASE"/>
    <property type="match status" value="1"/>
</dbReference>
<dbReference type="GO" id="GO:0052851">
    <property type="term" value="F:ferric-chelate reductase (NADPH) activity"/>
    <property type="evidence" value="ECO:0007669"/>
    <property type="project" value="TreeGrafter"/>
</dbReference>
<dbReference type="InterPro" id="IPR051267">
    <property type="entry name" value="STEAP_metalloreductase"/>
</dbReference>
<keyword evidence="3" id="KW-1185">Reference proteome</keyword>
<organism evidence="3 4">
    <name type="scientific">Hyalella azteca</name>
    <name type="common">Amphipod</name>
    <dbReference type="NCBI Taxonomy" id="294128"/>
    <lineage>
        <taxon>Eukaryota</taxon>
        <taxon>Metazoa</taxon>
        <taxon>Ecdysozoa</taxon>
        <taxon>Arthropoda</taxon>
        <taxon>Crustacea</taxon>
        <taxon>Multicrustacea</taxon>
        <taxon>Malacostraca</taxon>
        <taxon>Eumalacostraca</taxon>
        <taxon>Peracarida</taxon>
        <taxon>Amphipoda</taxon>
        <taxon>Senticaudata</taxon>
        <taxon>Talitrida</taxon>
        <taxon>Talitroidea</taxon>
        <taxon>Hyalellidae</taxon>
        <taxon>Hyalella</taxon>
    </lineage>
</organism>
<dbReference type="GO" id="GO:0015677">
    <property type="term" value="P:copper ion import"/>
    <property type="evidence" value="ECO:0007669"/>
    <property type="project" value="TreeGrafter"/>
</dbReference>
<feature type="compositionally biased region" description="Basic and acidic residues" evidence="1">
    <location>
        <begin position="30"/>
        <end position="49"/>
    </location>
</feature>
<feature type="region of interest" description="Disordered" evidence="1">
    <location>
        <begin position="1"/>
        <end position="49"/>
    </location>
</feature>
<dbReference type="AlphaFoldDB" id="A0A8B7PBC0"/>
<evidence type="ECO:0000256" key="2">
    <source>
        <dbReference type="SAM" id="Phobius"/>
    </source>
</evidence>
<accession>A0A8B7PBC0</accession>
<dbReference type="KEGG" id="hazt:108678563"/>
<dbReference type="GeneID" id="108678563"/>
<sequence>MSGKNYGVKDKSRVSKSPNRFSSRPVTQNKPEDEQFSTRDVSTKVDPGLEKGCTASIFQEIFVSDTSDAARDLTKKVTRSNSSPSLLASREIFVSEAALDSSSYETLHEQENETPPEPSDNYRDQTPTKKGLDYLVVPVEFHGDQASAVRSSASGPKHPDDGIKEAPASDCSEASPAPGMSVRYRRFASVSEREMRSKSPLQSRSFAMKVERGREVVAVMGAGDYGTALAIRLRNAGYHVLLLTRVTNLTRIRLNELGYSVLEPRKVTEGDQSVEDASADADEPSDGVIEVVTRHDGLARASVVFVTVANRDFSRRLLRLLRNKILVDVSNRIPSKSGVSPSNAEELQALVPSSAVVKSLNTISAWSLLWRTKLIPKQNPTCGDAAWAVQTVQNILREASLPCTRAGRLCNAAKLEGLPLTFFPEAQVAMGIITAVVTFFTILNLFRNQLCPLMANPETSVSDLFENFLLDNTLLGCGQSAIMLLTLTYLPGVLAAYLQLLRGTKYQPFPAFLDAWLRARKYLGLAAAMIIFLHMLTVILSGSAGLDLLRSNLQWMYPTALGLGAIGVLLLLMQSVFSIPGVSDQLSWSESQFVFSRLGWLAYIVGCSHVVLMEWNDLLNFTSSRQCYVLIQGSQIVMMAAALTVALKVLLLPFDWRLTAIRRGEGNRTRSRKTKPRKERMADPHSSIV</sequence>
<keyword evidence="2" id="KW-0812">Transmembrane</keyword>
<dbReference type="OrthoDB" id="550646at2759"/>
<dbReference type="Gene3D" id="3.40.50.720">
    <property type="entry name" value="NAD(P)-binding Rossmann-like Domain"/>
    <property type="match status" value="1"/>
</dbReference>
<dbReference type="PANTHER" id="PTHR14239">
    <property type="entry name" value="DUDULIN-RELATED"/>
    <property type="match status" value="1"/>
</dbReference>
<feature type="transmembrane region" description="Helical" evidence="2">
    <location>
        <begin position="633"/>
        <end position="654"/>
    </location>
</feature>
<dbReference type="GO" id="GO:0005768">
    <property type="term" value="C:endosome"/>
    <property type="evidence" value="ECO:0007669"/>
    <property type="project" value="TreeGrafter"/>
</dbReference>
<feature type="region of interest" description="Disordered" evidence="1">
    <location>
        <begin position="666"/>
        <end position="689"/>
    </location>
</feature>
<name>A0A8B7PBC0_HYAAZ</name>
<gene>
    <name evidence="4" type="primary">LOC108678563</name>
</gene>
<keyword evidence="2" id="KW-0472">Membrane</keyword>
<feature type="transmembrane region" description="Helical" evidence="2">
    <location>
        <begin position="481"/>
        <end position="501"/>
    </location>
</feature>
<dbReference type="GO" id="GO:0008823">
    <property type="term" value="F:cupric reductase (NADH) activity"/>
    <property type="evidence" value="ECO:0007669"/>
    <property type="project" value="TreeGrafter"/>
</dbReference>
<evidence type="ECO:0000313" key="4">
    <source>
        <dbReference type="RefSeq" id="XP_018022506.1"/>
    </source>
</evidence>
<feature type="compositionally biased region" description="Basic residues" evidence="1">
    <location>
        <begin position="669"/>
        <end position="678"/>
    </location>
</feature>
<evidence type="ECO:0000313" key="3">
    <source>
        <dbReference type="Proteomes" id="UP000694843"/>
    </source>
</evidence>
<dbReference type="Proteomes" id="UP000694843">
    <property type="component" value="Unplaced"/>
</dbReference>
<protein>
    <submittedName>
        <fullName evidence="4">Metalloreductase STEAP4-like</fullName>
    </submittedName>
</protein>
<evidence type="ECO:0000256" key="1">
    <source>
        <dbReference type="SAM" id="MobiDB-lite"/>
    </source>
</evidence>
<feature type="region of interest" description="Disordered" evidence="1">
    <location>
        <begin position="100"/>
        <end position="128"/>
    </location>
</feature>
<reference evidence="4" key="1">
    <citation type="submission" date="2025-08" db="UniProtKB">
        <authorList>
            <consortium name="RefSeq"/>
        </authorList>
    </citation>
    <scope>IDENTIFICATION</scope>
    <source>
        <tissue evidence="4">Whole organism</tissue>
    </source>
</reference>
<feature type="region of interest" description="Disordered" evidence="1">
    <location>
        <begin position="147"/>
        <end position="177"/>
    </location>
</feature>
<dbReference type="InterPro" id="IPR036291">
    <property type="entry name" value="NAD(P)-bd_dom_sf"/>
</dbReference>
<proteinExistence type="predicted"/>
<feature type="transmembrane region" description="Helical" evidence="2">
    <location>
        <begin position="522"/>
        <end position="543"/>
    </location>
</feature>
<dbReference type="RefSeq" id="XP_018022506.1">
    <property type="nucleotide sequence ID" value="XM_018167017.2"/>
</dbReference>
<feature type="transmembrane region" description="Helical" evidence="2">
    <location>
        <begin position="594"/>
        <end position="613"/>
    </location>
</feature>
<dbReference type="SUPFAM" id="SSF51735">
    <property type="entry name" value="NAD(P)-binding Rossmann-fold domains"/>
    <property type="match status" value="1"/>
</dbReference>
<feature type="compositionally biased region" description="Polar residues" evidence="1">
    <location>
        <begin position="15"/>
        <end position="29"/>
    </location>
</feature>
<keyword evidence="2" id="KW-1133">Transmembrane helix</keyword>
<dbReference type="GO" id="GO:0005886">
    <property type="term" value="C:plasma membrane"/>
    <property type="evidence" value="ECO:0007669"/>
    <property type="project" value="TreeGrafter"/>
</dbReference>
<feature type="transmembrane region" description="Helical" evidence="2">
    <location>
        <begin position="555"/>
        <end position="573"/>
    </location>
</feature>